<dbReference type="OrthoDB" id="8068875at2759"/>
<sequence>MWEGETGGWLLPTSTDHGGEVVEHDGEVFTEYISFVHFRVKLLEVHVNEVEDGVIIVIGEVAIRVSVDIAKGSGFGTYGEKVHRRRFRWGCGGGGRYGWGDSDGGAEFLDVLLPNIHAKIIQQEAAKRAQWARAEQATQQGGPVEIDPATFIASLDPQLHQLVLMDSNDVFIQSLLSHMIVEADIHCPITFLLMELNPKLHSLPRLSTSRCHEGSFIMHQAFNWTRGKVSGRESELLGGDEQPLKPEPVGTAVVACITVQNIGRDEHESFRREISAWETTI</sequence>
<accession>A0A2H3J0S8</accession>
<dbReference type="EMBL" id="KB467865">
    <property type="protein sequence ID" value="PCH35860.1"/>
    <property type="molecule type" value="Genomic_DNA"/>
</dbReference>
<name>A0A2H3J0S8_WOLCO</name>
<dbReference type="Proteomes" id="UP000218811">
    <property type="component" value="Unassembled WGS sequence"/>
</dbReference>
<evidence type="ECO:0000313" key="1">
    <source>
        <dbReference type="EMBL" id="PCH35860.1"/>
    </source>
</evidence>
<dbReference type="AlphaFoldDB" id="A0A2H3J0S8"/>
<organism evidence="1 2">
    <name type="scientific">Wolfiporia cocos (strain MD-104)</name>
    <name type="common">Brown rot fungus</name>
    <dbReference type="NCBI Taxonomy" id="742152"/>
    <lineage>
        <taxon>Eukaryota</taxon>
        <taxon>Fungi</taxon>
        <taxon>Dikarya</taxon>
        <taxon>Basidiomycota</taxon>
        <taxon>Agaricomycotina</taxon>
        <taxon>Agaricomycetes</taxon>
        <taxon>Polyporales</taxon>
        <taxon>Phaeolaceae</taxon>
        <taxon>Wolfiporia</taxon>
    </lineage>
</organism>
<proteinExistence type="predicted"/>
<gene>
    <name evidence="1" type="ORF">WOLCODRAFT_20205</name>
</gene>
<protein>
    <submittedName>
        <fullName evidence="1">Uncharacterized protein</fullName>
    </submittedName>
</protein>
<reference evidence="1 2" key="1">
    <citation type="journal article" date="2012" name="Science">
        <title>The Paleozoic origin of enzymatic lignin decomposition reconstructed from 31 fungal genomes.</title>
        <authorList>
            <person name="Floudas D."/>
            <person name="Binder M."/>
            <person name="Riley R."/>
            <person name="Barry K."/>
            <person name="Blanchette R.A."/>
            <person name="Henrissat B."/>
            <person name="Martinez A.T."/>
            <person name="Otillar R."/>
            <person name="Spatafora J.W."/>
            <person name="Yadav J.S."/>
            <person name="Aerts A."/>
            <person name="Benoit I."/>
            <person name="Boyd A."/>
            <person name="Carlson A."/>
            <person name="Copeland A."/>
            <person name="Coutinho P.M."/>
            <person name="de Vries R.P."/>
            <person name="Ferreira P."/>
            <person name="Findley K."/>
            <person name="Foster B."/>
            <person name="Gaskell J."/>
            <person name="Glotzer D."/>
            <person name="Gorecki P."/>
            <person name="Heitman J."/>
            <person name="Hesse C."/>
            <person name="Hori C."/>
            <person name="Igarashi K."/>
            <person name="Jurgens J.A."/>
            <person name="Kallen N."/>
            <person name="Kersten P."/>
            <person name="Kohler A."/>
            <person name="Kuees U."/>
            <person name="Kumar T.K.A."/>
            <person name="Kuo A."/>
            <person name="LaButti K."/>
            <person name="Larrondo L.F."/>
            <person name="Lindquist E."/>
            <person name="Ling A."/>
            <person name="Lombard V."/>
            <person name="Lucas S."/>
            <person name="Lundell T."/>
            <person name="Martin R."/>
            <person name="McLaughlin D.J."/>
            <person name="Morgenstern I."/>
            <person name="Morin E."/>
            <person name="Murat C."/>
            <person name="Nagy L.G."/>
            <person name="Nolan M."/>
            <person name="Ohm R.A."/>
            <person name="Patyshakuliyeva A."/>
            <person name="Rokas A."/>
            <person name="Ruiz-Duenas F.J."/>
            <person name="Sabat G."/>
            <person name="Salamov A."/>
            <person name="Samejima M."/>
            <person name="Schmutz J."/>
            <person name="Slot J.C."/>
            <person name="St John F."/>
            <person name="Stenlid J."/>
            <person name="Sun H."/>
            <person name="Sun S."/>
            <person name="Syed K."/>
            <person name="Tsang A."/>
            <person name="Wiebenga A."/>
            <person name="Young D."/>
            <person name="Pisabarro A."/>
            <person name="Eastwood D.C."/>
            <person name="Martin F."/>
            <person name="Cullen D."/>
            <person name="Grigoriev I.V."/>
            <person name="Hibbett D.S."/>
        </authorList>
    </citation>
    <scope>NUCLEOTIDE SEQUENCE [LARGE SCALE GENOMIC DNA]</scope>
    <source>
        <strain evidence="1 2">MD-104</strain>
    </source>
</reference>
<dbReference type="STRING" id="742152.A0A2H3J0S8"/>
<evidence type="ECO:0000313" key="2">
    <source>
        <dbReference type="Proteomes" id="UP000218811"/>
    </source>
</evidence>
<keyword evidence="2" id="KW-1185">Reference proteome</keyword>